<feature type="transmembrane region" description="Helical" evidence="1">
    <location>
        <begin position="57"/>
        <end position="75"/>
    </location>
</feature>
<reference evidence="2 3" key="1">
    <citation type="submission" date="2018-08" db="EMBL/GenBank/DDBJ databases">
        <authorList>
            <person name="Laetsch R D."/>
            <person name="Stevens L."/>
            <person name="Kumar S."/>
            <person name="Blaxter L. M."/>
        </authorList>
    </citation>
    <scope>NUCLEOTIDE SEQUENCE [LARGE SCALE GENOMIC DNA]</scope>
</reference>
<keyword evidence="3" id="KW-1185">Reference proteome</keyword>
<gene>
    <name evidence="2" type="ORF">NAV_LOCUS2790</name>
</gene>
<organism evidence="2 3">
    <name type="scientific">Acanthocheilonema viteae</name>
    <name type="common">Filarial nematode worm</name>
    <name type="synonym">Dipetalonema viteae</name>
    <dbReference type="NCBI Taxonomy" id="6277"/>
    <lineage>
        <taxon>Eukaryota</taxon>
        <taxon>Metazoa</taxon>
        <taxon>Ecdysozoa</taxon>
        <taxon>Nematoda</taxon>
        <taxon>Chromadorea</taxon>
        <taxon>Rhabditida</taxon>
        <taxon>Spirurina</taxon>
        <taxon>Spiruromorpha</taxon>
        <taxon>Filarioidea</taxon>
        <taxon>Onchocercidae</taxon>
        <taxon>Acanthocheilonema</taxon>
    </lineage>
</organism>
<protein>
    <submittedName>
        <fullName evidence="2">Uncharacterized protein</fullName>
    </submittedName>
</protein>
<name>A0A498S8F7_ACAVI</name>
<keyword evidence="1" id="KW-1133">Transmembrane helix</keyword>
<feature type="transmembrane region" description="Helical" evidence="1">
    <location>
        <begin position="27"/>
        <end position="45"/>
    </location>
</feature>
<dbReference type="OrthoDB" id="5825478at2759"/>
<proteinExistence type="predicted"/>
<dbReference type="Proteomes" id="UP000276991">
    <property type="component" value="Unassembled WGS sequence"/>
</dbReference>
<evidence type="ECO:0000313" key="3">
    <source>
        <dbReference type="Proteomes" id="UP000276991"/>
    </source>
</evidence>
<evidence type="ECO:0000313" key="2">
    <source>
        <dbReference type="EMBL" id="VBB27960.1"/>
    </source>
</evidence>
<keyword evidence="1" id="KW-0472">Membrane</keyword>
<dbReference type="EMBL" id="UPTC01000317">
    <property type="protein sequence ID" value="VBB27960.1"/>
    <property type="molecule type" value="Genomic_DNA"/>
</dbReference>
<sequence length="94" mass="10469">MAAPLSKQNEAIEFATISADSVKNLKAIGWLLVIGNLITLFLLLILESRFVDVAPKYSFFICMYIISLICAVFALKDSNNVMLYPILVTTVRLI</sequence>
<keyword evidence="1" id="KW-0812">Transmembrane</keyword>
<dbReference type="AlphaFoldDB" id="A0A498S8F7"/>
<accession>A0A498S8F7</accession>
<evidence type="ECO:0000256" key="1">
    <source>
        <dbReference type="SAM" id="Phobius"/>
    </source>
</evidence>